<accession>A0A1I3UIE6</accession>
<organism evidence="2 3">
    <name type="scientific">Streptomyces pini</name>
    <dbReference type="NCBI Taxonomy" id="1520580"/>
    <lineage>
        <taxon>Bacteria</taxon>
        <taxon>Bacillati</taxon>
        <taxon>Actinomycetota</taxon>
        <taxon>Actinomycetes</taxon>
        <taxon>Kitasatosporales</taxon>
        <taxon>Streptomycetaceae</taxon>
        <taxon>Streptomyces</taxon>
    </lineage>
</organism>
<protein>
    <submittedName>
        <fullName evidence="2">Uncharacterized protein</fullName>
    </submittedName>
</protein>
<proteinExistence type="predicted"/>
<reference evidence="3" key="1">
    <citation type="submission" date="2016-10" db="EMBL/GenBank/DDBJ databases">
        <authorList>
            <person name="Varghese N."/>
            <person name="Submissions S."/>
        </authorList>
    </citation>
    <scope>NUCLEOTIDE SEQUENCE [LARGE SCALE GENOMIC DNA]</scope>
    <source>
        <strain evidence="3">PL19</strain>
    </source>
</reference>
<name>A0A1I3UIE6_9ACTN</name>
<feature type="compositionally biased region" description="Basic and acidic residues" evidence="1">
    <location>
        <begin position="18"/>
        <end position="29"/>
    </location>
</feature>
<sequence length="89" mass="9897">MDRSALDALASSMVSRGTPEREQALRELRSRGNSPVETIYVMSRVFGTFLSEAKAAIYESSAWSDQHVGWQRLHSDLSHNPGNCPFEAV</sequence>
<dbReference type="EMBL" id="FOSG01000001">
    <property type="protein sequence ID" value="SFJ82469.1"/>
    <property type="molecule type" value="Genomic_DNA"/>
</dbReference>
<feature type="region of interest" description="Disordered" evidence="1">
    <location>
        <begin position="1"/>
        <end position="29"/>
    </location>
</feature>
<evidence type="ECO:0000256" key="1">
    <source>
        <dbReference type="SAM" id="MobiDB-lite"/>
    </source>
</evidence>
<dbReference type="Proteomes" id="UP000198928">
    <property type="component" value="Unassembled WGS sequence"/>
</dbReference>
<evidence type="ECO:0000313" key="3">
    <source>
        <dbReference type="Proteomes" id="UP000198928"/>
    </source>
</evidence>
<gene>
    <name evidence="2" type="ORF">SAMN05192584_101503</name>
</gene>
<dbReference type="AlphaFoldDB" id="A0A1I3UIE6"/>
<evidence type="ECO:0000313" key="2">
    <source>
        <dbReference type="EMBL" id="SFJ82469.1"/>
    </source>
</evidence>
<keyword evidence="3" id="KW-1185">Reference proteome</keyword>